<dbReference type="AlphaFoldDB" id="A0A8C5QZ97"/>
<evidence type="ECO:0000256" key="4">
    <source>
        <dbReference type="ARBA" id="ARBA00022741"/>
    </source>
</evidence>
<evidence type="ECO:0000256" key="9">
    <source>
        <dbReference type="RuleBase" id="RU004013"/>
    </source>
</evidence>
<evidence type="ECO:0000313" key="13">
    <source>
        <dbReference type="Proteomes" id="UP000694569"/>
    </source>
</evidence>
<dbReference type="Gene3D" id="3.30.70.141">
    <property type="entry name" value="Nucleoside diphosphate kinase-like domain"/>
    <property type="match status" value="1"/>
</dbReference>
<dbReference type="GO" id="GO:0006183">
    <property type="term" value="P:GTP biosynthetic process"/>
    <property type="evidence" value="ECO:0007669"/>
    <property type="project" value="InterPro"/>
</dbReference>
<dbReference type="EC" id="2.7.4.6" evidence="9"/>
<dbReference type="InterPro" id="IPR036850">
    <property type="entry name" value="NDK-like_dom_sf"/>
</dbReference>
<comment type="similarity">
    <text evidence="2 7 8">Belongs to the NDK family.</text>
</comment>
<dbReference type="CDD" id="cd04413">
    <property type="entry name" value="NDPk_I"/>
    <property type="match status" value="1"/>
</dbReference>
<evidence type="ECO:0000256" key="10">
    <source>
        <dbReference type="SAM" id="SignalP"/>
    </source>
</evidence>
<gene>
    <name evidence="12" type="primary">NME3</name>
</gene>
<dbReference type="PROSITE" id="PS51374">
    <property type="entry name" value="NDPK_LIKE"/>
    <property type="match status" value="1"/>
</dbReference>
<name>A0A8C5QZ97_9ANUR</name>
<keyword evidence="10" id="KW-0732">Signal</keyword>
<dbReference type="GO" id="GO:0006241">
    <property type="term" value="P:CTP biosynthetic process"/>
    <property type="evidence" value="ECO:0007669"/>
    <property type="project" value="InterPro"/>
</dbReference>
<dbReference type="SUPFAM" id="SSF54919">
    <property type="entry name" value="Nucleoside diphosphate kinase, NDK"/>
    <property type="match status" value="1"/>
</dbReference>
<feature type="domain" description="Nucleoside diphosphate kinase-like" evidence="11">
    <location>
        <begin position="21"/>
        <end position="158"/>
    </location>
</feature>
<keyword evidence="4 9" id="KW-0547">Nucleotide-binding</keyword>
<dbReference type="FunFam" id="3.30.70.141:FF:000039">
    <property type="entry name" value="Nucleoside diphosphate kinase B"/>
    <property type="match status" value="1"/>
</dbReference>
<evidence type="ECO:0000256" key="8">
    <source>
        <dbReference type="RuleBase" id="RU004011"/>
    </source>
</evidence>
<reference evidence="12" key="2">
    <citation type="submission" date="2025-09" db="UniProtKB">
        <authorList>
            <consortium name="Ensembl"/>
        </authorList>
    </citation>
    <scope>IDENTIFICATION</scope>
</reference>
<keyword evidence="5 9" id="KW-0418">Kinase</keyword>
<evidence type="ECO:0000256" key="5">
    <source>
        <dbReference type="ARBA" id="ARBA00022777"/>
    </source>
</evidence>
<feature type="binding site" evidence="7">
    <location>
        <position position="122"/>
    </location>
    <ligand>
        <name>ATP</name>
        <dbReference type="ChEBI" id="CHEBI:30616"/>
    </ligand>
</feature>
<sequence length="169" mass="19551">MICLVLAIFAHIFPTVWTGINERTFLAIKPDGHQRRLIGEIIRRFERKGFHLVAMKMMQASESLLKEHYIALRDRPFYERLVKYMSSGPVVAMVWQGLDVVKTARVMMGETNPADSLPGTIRGDFCVDVSRNVIHGSDSLDSARREISLWFQPEELLCWQDYAESWVYE</sequence>
<dbReference type="PRINTS" id="PR01243">
    <property type="entry name" value="NUCDPKINASE"/>
</dbReference>
<keyword evidence="6 9" id="KW-0067">ATP-binding</keyword>
<keyword evidence="13" id="KW-1185">Reference proteome</keyword>
<dbReference type="InterPro" id="IPR001564">
    <property type="entry name" value="Nucleoside_diP_kinase"/>
</dbReference>
<dbReference type="SMART" id="SM00562">
    <property type="entry name" value="NDK"/>
    <property type="match status" value="1"/>
</dbReference>
<comment type="cofactor">
    <cofactor evidence="1">
        <name>Mg(2+)</name>
        <dbReference type="ChEBI" id="CHEBI:18420"/>
    </cofactor>
</comment>
<accession>A0A8C5QZ97</accession>
<reference evidence="12" key="1">
    <citation type="submission" date="2025-08" db="UniProtKB">
        <authorList>
            <consortium name="Ensembl"/>
        </authorList>
    </citation>
    <scope>IDENTIFICATION</scope>
</reference>
<proteinExistence type="inferred from homology"/>
<feature type="binding site" evidence="7">
    <location>
        <position position="111"/>
    </location>
    <ligand>
        <name>ATP</name>
        <dbReference type="ChEBI" id="CHEBI:30616"/>
    </ligand>
</feature>
<dbReference type="PROSITE" id="PS00469">
    <property type="entry name" value="NDPK"/>
    <property type="match status" value="1"/>
</dbReference>
<feature type="binding site" evidence="7">
    <location>
        <position position="77"/>
    </location>
    <ligand>
        <name>ATP</name>
        <dbReference type="ChEBI" id="CHEBI:30616"/>
    </ligand>
</feature>
<feature type="binding site" evidence="7">
    <location>
        <position position="29"/>
    </location>
    <ligand>
        <name>ATP</name>
        <dbReference type="ChEBI" id="CHEBI:30616"/>
    </ligand>
</feature>
<dbReference type="HAMAP" id="MF_00451">
    <property type="entry name" value="NDP_kinase"/>
    <property type="match status" value="1"/>
</dbReference>
<dbReference type="GeneTree" id="ENSGT00940000161283"/>
<dbReference type="GO" id="GO:0006228">
    <property type="term" value="P:UTP biosynthetic process"/>
    <property type="evidence" value="ECO:0007669"/>
    <property type="project" value="InterPro"/>
</dbReference>
<evidence type="ECO:0000313" key="12">
    <source>
        <dbReference type="Ensembl" id="ENSLLEP00000045207.1"/>
    </source>
</evidence>
<keyword evidence="3 9" id="KW-0808">Transferase</keyword>
<feature type="active site" description="Pros-phosphohistidine intermediate" evidence="7">
    <location>
        <position position="135"/>
    </location>
</feature>
<evidence type="ECO:0000256" key="3">
    <source>
        <dbReference type="ARBA" id="ARBA00022679"/>
    </source>
</evidence>
<dbReference type="Pfam" id="PF00334">
    <property type="entry name" value="NDK"/>
    <property type="match status" value="1"/>
</dbReference>
<feature type="signal peptide" evidence="10">
    <location>
        <begin position="1"/>
        <end position="18"/>
    </location>
</feature>
<dbReference type="PANTHER" id="PTHR11349">
    <property type="entry name" value="NUCLEOSIDE DIPHOSPHATE KINASE"/>
    <property type="match status" value="1"/>
</dbReference>
<dbReference type="NCBIfam" id="NF001908">
    <property type="entry name" value="PRK00668.1"/>
    <property type="match status" value="1"/>
</dbReference>
<dbReference type="GO" id="GO:0005524">
    <property type="term" value="F:ATP binding"/>
    <property type="evidence" value="ECO:0007669"/>
    <property type="project" value="UniProtKB-KW"/>
</dbReference>
<evidence type="ECO:0000256" key="2">
    <source>
        <dbReference type="ARBA" id="ARBA00008142"/>
    </source>
</evidence>
<evidence type="ECO:0000256" key="1">
    <source>
        <dbReference type="ARBA" id="ARBA00001946"/>
    </source>
</evidence>
<dbReference type="GO" id="GO:0004550">
    <property type="term" value="F:nucleoside diphosphate kinase activity"/>
    <property type="evidence" value="ECO:0007669"/>
    <property type="project" value="UniProtKB-EC"/>
</dbReference>
<dbReference type="GO" id="GO:0106071">
    <property type="term" value="P:positive regulation of adenylate cyclase-activating G protein-coupled receptor signaling pathway"/>
    <property type="evidence" value="ECO:0007669"/>
    <property type="project" value="Ensembl"/>
</dbReference>
<evidence type="ECO:0000259" key="11">
    <source>
        <dbReference type="SMART" id="SM00562"/>
    </source>
</evidence>
<dbReference type="GO" id="GO:0007368">
    <property type="term" value="P:determination of left/right symmetry"/>
    <property type="evidence" value="ECO:0007669"/>
    <property type="project" value="Ensembl"/>
</dbReference>
<protein>
    <recommendedName>
        <fullName evidence="9">Nucleoside diphosphate kinase</fullName>
        <ecNumber evidence="9">2.7.4.6</ecNumber>
    </recommendedName>
</protein>
<dbReference type="GO" id="GO:0001822">
    <property type="term" value="P:kidney development"/>
    <property type="evidence" value="ECO:0007669"/>
    <property type="project" value="Ensembl"/>
</dbReference>
<feature type="binding site" evidence="7">
    <location>
        <position position="132"/>
    </location>
    <ligand>
        <name>ATP</name>
        <dbReference type="ChEBI" id="CHEBI:30616"/>
    </ligand>
</feature>
<evidence type="ECO:0000256" key="7">
    <source>
        <dbReference type="PROSITE-ProRule" id="PRU00706"/>
    </source>
</evidence>
<organism evidence="12 13">
    <name type="scientific">Leptobrachium leishanense</name>
    <name type="common">Leishan spiny toad</name>
    <dbReference type="NCBI Taxonomy" id="445787"/>
    <lineage>
        <taxon>Eukaryota</taxon>
        <taxon>Metazoa</taxon>
        <taxon>Chordata</taxon>
        <taxon>Craniata</taxon>
        <taxon>Vertebrata</taxon>
        <taxon>Euteleostomi</taxon>
        <taxon>Amphibia</taxon>
        <taxon>Batrachia</taxon>
        <taxon>Anura</taxon>
        <taxon>Pelobatoidea</taxon>
        <taxon>Megophryidae</taxon>
        <taxon>Leptobrachium</taxon>
    </lineage>
</organism>
<feature type="binding site" evidence="7">
    <location>
        <position position="105"/>
    </location>
    <ligand>
        <name>ATP</name>
        <dbReference type="ChEBI" id="CHEBI:30616"/>
    </ligand>
</feature>
<dbReference type="InterPro" id="IPR023005">
    <property type="entry name" value="Nucleoside_diP_kinase_AS"/>
</dbReference>
<evidence type="ECO:0000256" key="6">
    <source>
        <dbReference type="ARBA" id="ARBA00022840"/>
    </source>
</evidence>
<dbReference type="InterPro" id="IPR034907">
    <property type="entry name" value="NDK-like_dom"/>
</dbReference>
<dbReference type="Proteomes" id="UP000694569">
    <property type="component" value="Unplaced"/>
</dbReference>
<comment type="catalytic activity">
    <reaction evidence="9">
        <text>a 2'-deoxyribonucleoside 5'-diphosphate + ATP = a 2'-deoxyribonucleoside 5'-triphosphate + ADP</text>
        <dbReference type="Rhea" id="RHEA:44640"/>
        <dbReference type="ChEBI" id="CHEBI:30616"/>
        <dbReference type="ChEBI" id="CHEBI:61560"/>
        <dbReference type="ChEBI" id="CHEBI:73316"/>
        <dbReference type="ChEBI" id="CHEBI:456216"/>
        <dbReference type="EC" id="2.7.4.6"/>
    </reaction>
</comment>
<feature type="chain" id="PRO_5034139029" description="Nucleoside diphosphate kinase" evidence="10">
    <location>
        <begin position="19"/>
        <end position="169"/>
    </location>
</feature>
<dbReference type="Ensembl" id="ENSLLET00000047004.1">
    <property type="protein sequence ID" value="ENSLLEP00000045207.1"/>
    <property type="gene ID" value="ENSLLEG00000028485.1"/>
</dbReference>
<dbReference type="OrthoDB" id="2162449at2759"/>